<keyword evidence="2" id="KW-0378">Hydrolase</keyword>
<organism evidence="2 3">
    <name type="scientific">Lactobacillus porci</name>
    <dbReference type="NCBI Taxonomy" id="2012477"/>
    <lineage>
        <taxon>Bacteria</taxon>
        <taxon>Bacillati</taxon>
        <taxon>Bacillota</taxon>
        <taxon>Bacilli</taxon>
        <taxon>Lactobacillales</taxon>
        <taxon>Lactobacillaceae</taxon>
        <taxon>Lactobacillus</taxon>
    </lineage>
</organism>
<name>A0A6A8MEQ3_9LACO</name>
<dbReference type="PANTHER" id="PTHR47619:SF1">
    <property type="entry name" value="EXODEOXYRIBONUCLEASE WALJ"/>
    <property type="match status" value="1"/>
</dbReference>
<gene>
    <name evidence="2" type="ORF">FYJ62_06410</name>
</gene>
<dbReference type="Gene3D" id="3.60.15.10">
    <property type="entry name" value="Ribonuclease Z/Hydroxyacylglutathione hydrolase-like"/>
    <property type="match status" value="1"/>
</dbReference>
<dbReference type="SMART" id="SM00849">
    <property type="entry name" value="Lactamase_B"/>
    <property type="match status" value="1"/>
</dbReference>
<protein>
    <submittedName>
        <fullName evidence="2">MBL fold metallo-hydrolase</fullName>
    </submittedName>
</protein>
<evidence type="ECO:0000259" key="1">
    <source>
        <dbReference type="SMART" id="SM00849"/>
    </source>
</evidence>
<evidence type="ECO:0000313" key="3">
    <source>
        <dbReference type="Proteomes" id="UP000438120"/>
    </source>
</evidence>
<dbReference type="PANTHER" id="PTHR47619">
    <property type="entry name" value="METALLO-HYDROLASE YYCJ-RELATED"/>
    <property type="match status" value="1"/>
</dbReference>
<dbReference type="RefSeq" id="WP_326832004.1">
    <property type="nucleotide sequence ID" value="NZ_VUMX01000015.1"/>
</dbReference>
<dbReference type="Pfam" id="PF12706">
    <property type="entry name" value="Lactamase_B_2"/>
    <property type="match status" value="1"/>
</dbReference>
<evidence type="ECO:0000313" key="2">
    <source>
        <dbReference type="EMBL" id="MST87275.1"/>
    </source>
</evidence>
<proteinExistence type="predicted"/>
<dbReference type="InterPro" id="IPR001279">
    <property type="entry name" value="Metallo-B-lactamas"/>
</dbReference>
<dbReference type="InterPro" id="IPR036866">
    <property type="entry name" value="RibonucZ/Hydroxyglut_hydro"/>
</dbReference>
<sequence>MKFAVLSSGSAGNCSLLMTGQHKILMDAGLSGKKTKELLAKVGVDIMDIDMVFLSHDHTDHSGGMGVLMRRYPNLAAFSNTGTWRYLMDTSKIGKLPEEQINVIEPGQTKTFGDLEVTAFATSHDAAQPQYYVFTSGGKRMAFLTDTGYVSEKTEDVIRDADAYLLEFNYDSLMLRDGPYPWSLKQRVASDVGHLSNDQAGQALADVITSRTKHVFLAHRSQQNNIDFLARDTAEKILQERDADVSSDLQLIDTEPVHPTRVFDL</sequence>
<dbReference type="GO" id="GO:0016787">
    <property type="term" value="F:hydrolase activity"/>
    <property type="evidence" value="ECO:0007669"/>
    <property type="project" value="UniProtKB-KW"/>
</dbReference>
<dbReference type="AlphaFoldDB" id="A0A6A8MEQ3"/>
<dbReference type="Proteomes" id="UP000438120">
    <property type="component" value="Unassembled WGS sequence"/>
</dbReference>
<dbReference type="InterPro" id="IPR052533">
    <property type="entry name" value="WalJ/YycJ-like"/>
</dbReference>
<keyword evidence="3" id="KW-1185">Reference proteome</keyword>
<accession>A0A6A8MEQ3</accession>
<dbReference type="SUPFAM" id="SSF56281">
    <property type="entry name" value="Metallo-hydrolase/oxidoreductase"/>
    <property type="match status" value="1"/>
</dbReference>
<feature type="domain" description="Metallo-beta-lactamase" evidence="1">
    <location>
        <begin position="11"/>
        <end position="219"/>
    </location>
</feature>
<comment type="caution">
    <text evidence="2">The sequence shown here is derived from an EMBL/GenBank/DDBJ whole genome shotgun (WGS) entry which is preliminary data.</text>
</comment>
<reference evidence="2 3" key="1">
    <citation type="submission" date="2019-08" db="EMBL/GenBank/DDBJ databases">
        <title>In-depth cultivation of the pig gut microbiome towards novel bacterial diversity and tailored functional studies.</title>
        <authorList>
            <person name="Wylensek D."/>
            <person name="Hitch T.C.A."/>
            <person name="Clavel T."/>
        </authorList>
    </citation>
    <scope>NUCLEOTIDE SEQUENCE [LARGE SCALE GENOMIC DNA]</scope>
    <source>
        <strain evidence="2 3">Bifido-178-WT-2B</strain>
    </source>
</reference>
<dbReference type="EMBL" id="VUMX01000015">
    <property type="protein sequence ID" value="MST87275.1"/>
    <property type="molecule type" value="Genomic_DNA"/>
</dbReference>